<dbReference type="Gene3D" id="3.20.20.70">
    <property type="entry name" value="Aldolase class I"/>
    <property type="match status" value="1"/>
</dbReference>
<sequence length="190" mass="20788">MYPHEEILEAIEDNPIITAVKDQEGLETCLKTESKIVFILFGDICNIGKIVKRVKDVHKIAIVHMDLLGGIGSKEVAVDFMREQTMADGIISTKLTLLKRAKELGMFTVLRVFILDSMALKSIAKQAEQAKPDVMEILPGIMPKITQQIVQKISVPIICGGLISDKEDIIGAISAGASAISSTNSEVWRL</sequence>
<dbReference type="GO" id="GO:0006355">
    <property type="term" value="P:regulation of DNA-templated transcription"/>
    <property type="evidence" value="ECO:0007669"/>
    <property type="project" value="InterPro"/>
</dbReference>
<protein>
    <submittedName>
        <fullName evidence="1">Glycerol-3-phosphate responsive antiterminator</fullName>
    </submittedName>
</protein>
<dbReference type="EMBL" id="VUMB01000035">
    <property type="protein sequence ID" value="MSS41433.1"/>
    <property type="molecule type" value="Genomic_DNA"/>
</dbReference>
<dbReference type="InterPro" id="IPR013785">
    <property type="entry name" value="Aldolase_TIM"/>
</dbReference>
<dbReference type="RefSeq" id="WP_154322316.1">
    <property type="nucleotide sequence ID" value="NZ_CAMAAA010000030.1"/>
</dbReference>
<dbReference type="GO" id="GO:0006071">
    <property type="term" value="P:glycerol metabolic process"/>
    <property type="evidence" value="ECO:0007669"/>
    <property type="project" value="InterPro"/>
</dbReference>
<dbReference type="InterPro" id="IPR006699">
    <property type="entry name" value="GlpP"/>
</dbReference>
<dbReference type="Proteomes" id="UP000462363">
    <property type="component" value="Unassembled WGS sequence"/>
</dbReference>
<organism evidence="1 2">
    <name type="scientific">Clostridium scindens (strain JCM 10418 / VPI 12708)</name>
    <dbReference type="NCBI Taxonomy" id="29347"/>
    <lineage>
        <taxon>Bacteria</taxon>
        <taxon>Bacillati</taxon>
        <taxon>Bacillota</taxon>
        <taxon>Clostridia</taxon>
        <taxon>Lachnospirales</taxon>
        <taxon>Lachnospiraceae</taxon>
    </lineage>
</organism>
<name>A0A844F7B1_CLOSV</name>
<dbReference type="PANTHER" id="PTHR35787:SF1">
    <property type="entry name" value="GLYCEROL UPTAKE OPERON ANTITERMINATOR REGULATORY PROTEIN"/>
    <property type="match status" value="1"/>
</dbReference>
<dbReference type="Pfam" id="PF04309">
    <property type="entry name" value="G3P_antiterm"/>
    <property type="match status" value="1"/>
</dbReference>
<proteinExistence type="predicted"/>
<comment type="caution">
    <text evidence="1">The sequence shown here is derived from an EMBL/GenBank/DDBJ whole genome shotgun (WGS) entry which is preliminary data.</text>
</comment>
<evidence type="ECO:0000313" key="2">
    <source>
        <dbReference type="Proteomes" id="UP000462363"/>
    </source>
</evidence>
<evidence type="ECO:0000313" key="1">
    <source>
        <dbReference type="EMBL" id="MSS41433.1"/>
    </source>
</evidence>
<gene>
    <name evidence="1" type="ORF">FYJ37_14075</name>
</gene>
<dbReference type="AlphaFoldDB" id="A0A844F7B1"/>
<dbReference type="SUPFAM" id="SSF110391">
    <property type="entry name" value="GlpP-like"/>
    <property type="match status" value="1"/>
</dbReference>
<reference evidence="1 2" key="1">
    <citation type="submission" date="2019-08" db="EMBL/GenBank/DDBJ databases">
        <title>In-depth cultivation of the pig gut microbiome towards novel bacterial diversity and tailored functional studies.</title>
        <authorList>
            <person name="Wylensek D."/>
            <person name="Hitch T.C.A."/>
            <person name="Clavel T."/>
        </authorList>
    </citation>
    <scope>NUCLEOTIDE SEQUENCE [LARGE SCALE GENOMIC DNA]</scope>
    <source>
        <strain evidence="1 2">BL-389-WT-3D</strain>
    </source>
</reference>
<dbReference type="PIRSF" id="PIRSF016897">
    <property type="entry name" value="GlpP"/>
    <property type="match status" value="1"/>
</dbReference>
<dbReference type="PANTHER" id="PTHR35787">
    <property type="entry name" value="GLYCEROL UPTAKE OPERON ANTITERMINATOR REGULATORY PROTEIN"/>
    <property type="match status" value="1"/>
</dbReference>
<accession>A0A844F7B1</accession>